<evidence type="ECO:0000256" key="7">
    <source>
        <dbReference type="RuleBase" id="RU363032"/>
    </source>
</evidence>
<dbReference type="PRINTS" id="PR00173">
    <property type="entry name" value="EDTRNSPORT"/>
</dbReference>
<feature type="transmembrane region" description="Helical" evidence="7">
    <location>
        <begin position="104"/>
        <end position="136"/>
    </location>
</feature>
<keyword evidence="4 7" id="KW-0812">Transmembrane</keyword>
<comment type="subcellular location">
    <subcellularLocation>
        <location evidence="1 7">Cell membrane</location>
        <topology evidence="1 7">Multi-pass membrane protein</topology>
    </subcellularLocation>
</comment>
<dbReference type="EMBL" id="DRYK01000050">
    <property type="protein sequence ID" value="HHP67877.1"/>
    <property type="molecule type" value="Genomic_DNA"/>
</dbReference>
<dbReference type="CDD" id="cd06261">
    <property type="entry name" value="TM_PBP2"/>
    <property type="match status" value="1"/>
</dbReference>
<dbReference type="InterPro" id="IPR035906">
    <property type="entry name" value="MetI-like_sf"/>
</dbReference>
<dbReference type="InterPro" id="IPR050366">
    <property type="entry name" value="BP-dependent_transpt_permease"/>
</dbReference>
<organism evidence="9">
    <name type="scientific">Thermogladius calderae</name>
    <dbReference type="NCBI Taxonomy" id="1200300"/>
    <lineage>
        <taxon>Archaea</taxon>
        <taxon>Thermoproteota</taxon>
        <taxon>Thermoprotei</taxon>
        <taxon>Desulfurococcales</taxon>
        <taxon>Desulfurococcaceae</taxon>
        <taxon>Thermogladius</taxon>
    </lineage>
</organism>
<evidence type="ECO:0000313" key="9">
    <source>
        <dbReference type="EMBL" id="HHP67877.1"/>
    </source>
</evidence>
<keyword evidence="2 7" id="KW-0813">Transport</keyword>
<evidence type="ECO:0000259" key="8">
    <source>
        <dbReference type="PROSITE" id="PS50928"/>
    </source>
</evidence>
<keyword evidence="3" id="KW-1003">Cell membrane</keyword>
<dbReference type="PANTHER" id="PTHR43386:SF1">
    <property type="entry name" value="D,D-DIPEPTIDE TRANSPORT SYSTEM PERMEASE PROTEIN DDPC-RELATED"/>
    <property type="match status" value="1"/>
</dbReference>
<dbReference type="InterPro" id="IPR000515">
    <property type="entry name" value="MetI-like"/>
</dbReference>
<keyword evidence="5 7" id="KW-1133">Transmembrane helix</keyword>
<comment type="caution">
    <text evidence="9">The sequence shown here is derived from an EMBL/GenBank/DDBJ whole genome shotgun (WGS) entry which is preliminary data.</text>
</comment>
<dbReference type="GO" id="GO:0055085">
    <property type="term" value="P:transmembrane transport"/>
    <property type="evidence" value="ECO:0007669"/>
    <property type="project" value="InterPro"/>
</dbReference>
<dbReference type="Gene3D" id="1.10.3720.10">
    <property type="entry name" value="MetI-like"/>
    <property type="match status" value="1"/>
</dbReference>
<evidence type="ECO:0000256" key="1">
    <source>
        <dbReference type="ARBA" id="ARBA00004651"/>
    </source>
</evidence>
<evidence type="ECO:0000256" key="2">
    <source>
        <dbReference type="ARBA" id="ARBA00022448"/>
    </source>
</evidence>
<evidence type="ECO:0000256" key="6">
    <source>
        <dbReference type="ARBA" id="ARBA00023136"/>
    </source>
</evidence>
<dbReference type="Pfam" id="PF12911">
    <property type="entry name" value="OppC_N"/>
    <property type="match status" value="1"/>
</dbReference>
<comment type="similarity">
    <text evidence="7">Belongs to the binding-protein-dependent transport system permease family.</text>
</comment>
<evidence type="ECO:0000256" key="4">
    <source>
        <dbReference type="ARBA" id="ARBA00022692"/>
    </source>
</evidence>
<evidence type="ECO:0000256" key="5">
    <source>
        <dbReference type="ARBA" id="ARBA00022989"/>
    </source>
</evidence>
<gene>
    <name evidence="9" type="ORF">ENM60_03695</name>
</gene>
<dbReference type="SUPFAM" id="SSF161098">
    <property type="entry name" value="MetI-like"/>
    <property type="match status" value="1"/>
</dbReference>
<feature type="transmembrane region" description="Helical" evidence="7">
    <location>
        <begin position="222"/>
        <end position="248"/>
    </location>
</feature>
<keyword evidence="6 7" id="KW-0472">Membrane</keyword>
<dbReference type="PANTHER" id="PTHR43386">
    <property type="entry name" value="OLIGOPEPTIDE TRANSPORT SYSTEM PERMEASE PROTEIN APPC"/>
    <property type="match status" value="1"/>
</dbReference>
<feature type="domain" description="ABC transmembrane type-1" evidence="8">
    <location>
        <begin position="106"/>
        <end position="297"/>
    </location>
</feature>
<feature type="transmembrane region" description="Helical" evidence="7">
    <location>
        <begin position="47"/>
        <end position="66"/>
    </location>
</feature>
<dbReference type="Pfam" id="PF00528">
    <property type="entry name" value="BPD_transp_1"/>
    <property type="match status" value="1"/>
</dbReference>
<dbReference type="PROSITE" id="PS50928">
    <property type="entry name" value="ABC_TM1"/>
    <property type="match status" value="1"/>
</dbReference>
<dbReference type="AlphaFoldDB" id="A0A7J3XYV8"/>
<dbReference type="GO" id="GO:0005886">
    <property type="term" value="C:plasma membrane"/>
    <property type="evidence" value="ECO:0007669"/>
    <property type="project" value="UniProtKB-SubCell"/>
</dbReference>
<dbReference type="InterPro" id="IPR025966">
    <property type="entry name" value="OppC_N"/>
</dbReference>
<accession>A0A7J3XYV8</accession>
<name>A0A7J3XYV8_9CREN</name>
<evidence type="ECO:0000256" key="3">
    <source>
        <dbReference type="ARBA" id="ARBA00022475"/>
    </source>
</evidence>
<reference evidence="9" key="1">
    <citation type="journal article" date="2020" name="mSystems">
        <title>Genome- and Community-Level Interaction Insights into Carbon Utilization and Element Cycling Functions of Hydrothermarchaeota in Hydrothermal Sediment.</title>
        <authorList>
            <person name="Zhou Z."/>
            <person name="Liu Y."/>
            <person name="Xu W."/>
            <person name="Pan J."/>
            <person name="Luo Z.H."/>
            <person name="Li M."/>
        </authorList>
    </citation>
    <scope>NUCLEOTIDE SEQUENCE [LARGE SCALE GENOMIC DNA]</scope>
    <source>
        <strain evidence="9">SpSt-110</strain>
    </source>
</reference>
<proteinExistence type="inferred from homology"/>
<feature type="transmembrane region" description="Helical" evidence="7">
    <location>
        <begin position="148"/>
        <end position="181"/>
    </location>
</feature>
<sequence>MAGSNGLLNTLTEGLKSMGLSMGLRAGNIFLGLKNSTQIIIANKKSMAGVSIIALYVILAFLAPYISPYNPYQTDVSSILQPPSLQHLFGTDDAGRDLFSENMYAIWTSLIVGLFATLVTVVVGTVVGLASGYYGGVLDEVLMRVTDFLLIVPPVMLMIVIGALLGSSLVNIILVIGLLSWSPIARVVRSMVLTVKEWPFVEASRAMGAGDKLIMFKHVFPIIAPVVFANSMLSVANAIFSHAALLFLGVGNINDISWGTILHFAYTSGSFTAGYWWYFTPPGIMLLGLVVGFMLLGVGLEETCNPRLRVKQL</sequence>
<protein>
    <submittedName>
        <fullName evidence="9">ABC transporter permease</fullName>
    </submittedName>
</protein>
<feature type="transmembrane region" description="Helical" evidence="7">
    <location>
        <begin position="284"/>
        <end position="301"/>
    </location>
</feature>